<proteinExistence type="predicted"/>
<organism evidence="1">
    <name type="scientific">marine sediment metagenome</name>
    <dbReference type="NCBI Taxonomy" id="412755"/>
    <lineage>
        <taxon>unclassified sequences</taxon>
        <taxon>metagenomes</taxon>
        <taxon>ecological metagenomes</taxon>
    </lineage>
</organism>
<reference evidence="1" key="1">
    <citation type="journal article" date="2014" name="Front. Microbiol.">
        <title>High frequency of phylogenetically diverse reductive dehalogenase-homologous genes in deep subseafloor sedimentary metagenomes.</title>
        <authorList>
            <person name="Kawai M."/>
            <person name="Futagami T."/>
            <person name="Toyoda A."/>
            <person name="Takaki Y."/>
            <person name="Nishi S."/>
            <person name="Hori S."/>
            <person name="Arai W."/>
            <person name="Tsubouchi T."/>
            <person name="Morono Y."/>
            <person name="Uchiyama I."/>
            <person name="Ito T."/>
            <person name="Fujiyama A."/>
            <person name="Inagaki F."/>
            <person name="Takami H."/>
        </authorList>
    </citation>
    <scope>NUCLEOTIDE SEQUENCE</scope>
    <source>
        <strain evidence="1">Expedition CK06-06</strain>
    </source>
</reference>
<comment type="caution">
    <text evidence="1">The sequence shown here is derived from an EMBL/GenBank/DDBJ whole genome shotgun (WGS) entry which is preliminary data.</text>
</comment>
<name>X1CGQ2_9ZZZZ</name>
<sequence length="52" mass="6052">MLVGWAFTKPKRLQELASKCERINKKCQLMIDFYKKIGAIKYFPVLGNISCE</sequence>
<protein>
    <submittedName>
        <fullName evidence="1">Uncharacterized protein</fullName>
    </submittedName>
</protein>
<evidence type="ECO:0000313" key="1">
    <source>
        <dbReference type="EMBL" id="GAH07461.1"/>
    </source>
</evidence>
<dbReference type="EMBL" id="BART01036092">
    <property type="protein sequence ID" value="GAH07461.1"/>
    <property type="molecule type" value="Genomic_DNA"/>
</dbReference>
<dbReference type="AlphaFoldDB" id="X1CGQ2"/>
<gene>
    <name evidence="1" type="ORF">S01H4_61010</name>
</gene>
<accession>X1CGQ2</accession>